<dbReference type="PANTHER" id="PTHR43104">
    <property type="entry name" value="L-2-HYDROXYGLUTARATE DEHYDROGENASE, MITOCHONDRIAL"/>
    <property type="match status" value="1"/>
</dbReference>
<dbReference type="InterPro" id="IPR006076">
    <property type="entry name" value="FAD-dep_OxRdtase"/>
</dbReference>
<dbReference type="Proteomes" id="UP000007382">
    <property type="component" value="Chromosome"/>
</dbReference>
<evidence type="ECO:0000313" key="8">
    <source>
        <dbReference type="Proteomes" id="UP000007382"/>
    </source>
</evidence>
<protein>
    <submittedName>
        <fullName evidence="7">Putative FAD-dependent oxidoreductase</fullName>
    </submittedName>
</protein>
<evidence type="ECO:0000313" key="7">
    <source>
        <dbReference type="EMBL" id="BAM07034.1"/>
    </source>
</evidence>
<comment type="similarity">
    <text evidence="5">Belongs to the L2HGDH family.</text>
</comment>
<organism evidence="7 8">
    <name type="scientific">Leptospirillum ferrooxidans (strain C2-3)</name>
    <dbReference type="NCBI Taxonomy" id="1162668"/>
    <lineage>
        <taxon>Bacteria</taxon>
        <taxon>Pseudomonadati</taxon>
        <taxon>Nitrospirota</taxon>
        <taxon>Nitrospiria</taxon>
        <taxon>Nitrospirales</taxon>
        <taxon>Nitrospiraceae</taxon>
        <taxon>Leptospirillum</taxon>
    </lineage>
</organism>
<dbReference type="Gene3D" id="3.50.50.60">
    <property type="entry name" value="FAD/NAD(P)-binding domain"/>
    <property type="match status" value="1"/>
</dbReference>
<dbReference type="AlphaFoldDB" id="I0IP35"/>
<dbReference type="Gene3D" id="3.30.9.10">
    <property type="entry name" value="D-Amino Acid Oxidase, subunit A, domain 2"/>
    <property type="match status" value="2"/>
</dbReference>
<keyword evidence="3" id="KW-0274">FAD</keyword>
<dbReference type="SUPFAM" id="SSF51905">
    <property type="entry name" value="FAD/NAD(P)-binding domain"/>
    <property type="match status" value="1"/>
</dbReference>
<reference evidence="7 8" key="1">
    <citation type="journal article" date="2012" name="J. Bacteriol.">
        <title>Complete Genome Sequence of Leptospirillum ferrooxidans Strain C2-3, Isolated from a Fresh Volcanic Ash Deposit on the Island of Miyake, Japan.</title>
        <authorList>
            <person name="Fujimura R."/>
            <person name="Sato Y."/>
            <person name="Nishizawa T."/>
            <person name="Oshima K."/>
            <person name="Kim S.-W."/>
            <person name="Hattori M."/>
            <person name="Kamijo T."/>
            <person name="Ohta H."/>
        </authorList>
    </citation>
    <scope>NUCLEOTIDE SEQUENCE [LARGE SCALE GENOMIC DNA]</scope>
    <source>
        <strain evidence="7 8">C2-3</strain>
    </source>
</reference>
<dbReference type="eggNOG" id="COG0579">
    <property type="taxonomic scope" value="Bacteria"/>
</dbReference>
<keyword evidence="4" id="KW-0560">Oxidoreductase</keyword>
<evidence type="ECO:0000256" key="5">
    <source>
        <dbReference type="ARBA" id="ARBA00037941"/>
    </source>
</evidence>
<dbReference type="GO" id="GO:0005737">
    <property type="term" value="C:cytoplasm"/>
    <property type="evidence" value="ECO:0007669"/>
    <property type="project" value="TreeGrafter"/>
</dbReference>
<dbReference type="STRING" id="1162668.LFE_1351"/>
<comment type="cofactor">
    <cofactor evidence="1">
        <name>FAD</name>
        <dbReference type="ChEBI" id="CHEBI:57692"/>
    </cofactor>
</comment>
<dbReference type="PATRIC" id="fig|1162668.3.peg.1594"/>
<dbReference type="EMBL" id="AP012342">
    <property type="protein sequence ID" value="BAM07034.1"/>
    <property type="molecule type" value="Genomic_DNA"/>
</dbReference>
<dbReference type="KEGG" id="lfc:LFE_1351"/>
<keyword evidence="2" id="KW-0285">Flavoprotein</keyword>
<name>I0IP35_LEPFC</name>
<proteinExistence type="inferred from homology"/>
<evidence type="ECO:0000256" key="3">
    <source>
        <dbReference type="ARBA" id="ARBA00022827"/>
    </source>
</evidence>
<evidence type="ECO:0000256" key="2">
    <source>
        <dbReference type="ARBA" id="ARBA00022630"/>
    </source>
</evidence>
<evidence type="ECO:0000256" key="4">
    <source>
        <dbReference type="ARBA" id="ARBA00023002"/>
    </source>
</evidence>
<dbReference type="InterPro" id="IPR036188">
    <property type="entry name" value="FAD/NAD-bd_sf"/>
</dbReference>
<dbReference type="GO" id="GO:0047545">
    <property type="term" value="F:(S)-2-hydroxyglutarate dehydrogenase activity"/>
    <property type="evidence" value="ECO:0007669"/>
    <property type="project" value="TreeGrafter"/>
</dbReference>
<evidence type="ECO:0000256" key="1">
    <source>
        <dbReference type="ARBA" id="ARBA00001974"/>
    </source>
</evidence>
<evidence type="ECO:0000259" key="6">
    <source>
        <dbReference type="Pfam" id="PF01266"/>
    </source>
</evidence>
<keyword evidence="8" id="KW-1185">Reference proteome</keyword>
<sequence>MLRCCDIKTFRQVFIERKSDLEEKTVSTDYLIIGAGIMGLALAQELRKSEPLATVCVIEKEQTPAFHASGRNSGVLHAGFYYTGDSLKAKFTRDGNRLWREYCLEKNLPMNPCGKVVVAQNEGEAAGILELKKRGDRNGVNVTVIDEKELSDIEPNARTSGIALWSPNTTTVDPVAICRTLEKDLVSSGVRFFYGTSYKKRLGPHEITCAGDVERTFTYRTLINAAGLYADCIARDFGYSADTTILPFKGIYLEYDSSVPEDRPVKTNITPVPNLGQPFLGVHFTIKVNGTIKIGPTAIPAFWRENYSGLSRF</sequence>
<accession>I0IP35</accession>
<dbReference type="Pfam" id="PF01266">
    <property type="entry name" value="DAO"/>
    <property type="match status" value="1"/>
</dbReference>
<gene>
    <name evidence="7" type="ordered locus">LFE_1351</name>
</gene>
<feature type="domain" description="FAD dependent oxidoreductase" evidence="6">
    <location>
        <begin position="29"/>
        <end position="300"/>
    </location>
</feature>
<dbReference type="HOGENOM" id="CLU_024775_2_1_0"/>
<dbReference type="PANTHER" id="PTHR43104:SF2">
    <property type="entry name" value="L-2-HYDROXYGLUTARATE DEHYDROGENASE, MITOCHONDRIAL"/>
    <property type="match status" value="1"/>
</dbReference>
<reference evidence="8" key="2">
    <citation type="submission" date="2012-03" db="EMBL/GenBank/DDBJ databases">
        <title>The complete genome sequence of the pioneer microbe on fresh volcanic deposit, Leptospirillum ferrooxidans strain C2-3.</title>
        <authorList>
            <person name="Fujimura R."/>
            <person name="Sato Y."/>
            <person name="Nishizawa T."/>
            <person name="Nanba K."/>
            <person name="Oshima K."/>
            <person name="Hattori M."/>
            <person name="Kamijo T."/>
            <person name="Ohta H."/>
        </authorList>
    </citation>
    <scope>NUCLEOTIDE SEQUENCE [LARGE SCALE GENOMIC DNA]</scope>
    <source>
        <strain evidence="8">C2-3</strain>
    </source>
</reference>